<evidence type="ECO:0000313" key="14">
    <source>
        <dbReference type="EMBL" id="NYG35944.1"/>
    </source>
</evidence>
<comment type="function">
    <text evidence="12">Catalyzes the condensation of para-aminobenzoate (pABA) with 6-hydroxymethyl-7,8-dihydropterin diphosphate (DHPt-PP) to form 7,8-dihydropteroate (H2Pte), the immediate precursor of folate derivatives.</text>
</comment>
<evidence type="ECO:0000256" key="5">
    <source>
        <dbReference type="ARBA" id="ARBA00012458"/>
    </source>
</evidence>
<dbReference type="Gene3D" id="3.20.20.20">
    <property type="entry name" value="Dihydropteroate synthase-like"/>
    <property type="match status" value="1"/>
</dbReference>
<dbReference type="FunFam" id="3.20.20.20:FF:000006">
    <property type="entry name" value="Dihydropteroate synthase"/>
    <property type="match status" value="1"/>
</dbReference>
<dbReference type="CDD" id="cd00739">
    <property type="entry name" value="DHPS"/>
    <property type="match status" value="1"/>
</dbReference>
<dbReference type="PROSITE" id="PS00793">
    <property type="entry name" value="DHPS_2"/>
    <property type="match status" value="1"/>
</dbReference>
<accession>A0A852X6S1</accession>
<reference evidence="14 15" key="1">
    <citation type="submission" date="2020-07" db="EMBL/GenBank/DDBJ databases">
        <title>Sequencing the genomes of 1000 actinobacteria strains.</title>
        <authorList>
            <person name="Klenk H.-P."/>
        </authorList>
    </citation>
    <scope>NUCLEOTIDE SEQUENCE [LARGE SCALE GENOMIC DNA]</scope>
    <source>
        <strain evidence="14 15">DSM 24723</strain>
    </source>
</reference>
<dbReference type="InterPro" id="IPR045031">
    <property type="entry name" value="DHP_synth-like"/>
</dbReference>
<sequence length="278" mass="29129">MTTPTTAARGEPLLMGVLNVTPDSFSDGGRWVETDAAVRHGLELVADGAQVVDVGGESTRPGAQRRDEAEELRRVIPVVTALVAKGVTVSVDTMRAAVAEQAVAAGAAIVNDVSGGLADPQMPAVVAAADVPFVVMHWRGHSHDMQSRARYDDVVADVCRELTDRVEALLAAGMRRERLVLDPGIGFAKTAEHNWQLLAGMARVVDLGLPVLVGTSRKTFLGAVGRSEGTERPLDERDVATAVTTAAVAHAGVWGVRVHDVQASRDALDVAAALAGAR</sequence>
<dbReference type="GO" id="GO:0046656">
    <property type="term" value="P:folic acid biosynthetic process"/>
    <property type="evidence" value="ECO:0007669"/>
    <property type="project" value="UniProtKB-KW"/>
</dbReference>
<dbReference type="UniPathway" id="UPA00077">
    <property type="reaction ID" value="UER00156"/>
</dbReference>
<comment type="caution">
    <text evidence="14">The sequence shown here is derived from an EMBL/GenBank/DDBJ whole genome shotgun (WGS) entry which is preliminary data.</text>
</comment>
<evidence type="ECO:0000256" key="6">
    <source>
        <dbReference type="ARBA" id="ARBA00016919"/>
    </source>
</evidence>
<proteinExistence type="inferred from homology"/>
<keyword evidence="15" id="KW-1185">Reference proteome</keyword>
<dbReference type="GO" id="GO:0005829">
    <property type="term" value="C:cytosol"/>
    <property type="evidence" value="ECO:0007669"/>
    <property type="project" value="TreeGrafter"/>
</dbReference>
<evidence type="ECO:0000256" key="10">
    <source>
        <dbReference type="ARBA" id="ARBA00022909"/>
    </source>
</evidence>
<dbReference type="GO" id="GO:0046872">
    <property type="term" value="F:metal ion binding"/>
    <property type="evidence" value="ECO:0007669"/>
    <property type="project" value="UniProtKB-KW"/>
</dbReference>
<dbReference type="PROSITE" id="PS00792">
    <property type="entry name" value="DHPS_1"/>
    <property type="match status" value="1"/>
</dbReference>
<organism evidence="14 15">
    <name type="scientific">Janibacter alkaliphilus</name>
    <dbReference type="NCBI Taxonomy" id="1069963"/>
    <lineage>
        <taxon>Bacteria</taxon>
        <taxon>Bacillati</taxon>
        <taxon>Actinomycetota</taxon>
        <taxon>Actinomycetes</taxon>
        <taxon>Micrococcales</taxon>
        <taxon>Intrasporangiaceae</taxon>
        <taxon>Janibacter</taxon>
    </lineage>
</organism>
<dbReference type="Pfam" id="PF00809">
    <property type="entry name" value="Pterin_bind"/>
    <property type="match status" value="1"/>
</dbReference>
<evidence type="ECO:0000256" key="3">
    <source>
        <dbReference type="ARBA" id="ARBA00004763"/>
    </source>
</evidence>
<evidence type="ECO:0000256" key="8">
    <source>
        <dbReference type="ARBA" id="ARBA00022723"/>
    </source>
</evidence>
<dbReference type="EC" id="2.5.1.15" evidence="5 12"/>
<evidence type="ECO:0000256" key="7">
    <source>
        <dbReference type="ARBA" id="ARBA00022679"/>
    </source>
</evidence>
<dbReference type="InterPro" id="IPR000489">
    <property type="entry name" value="Pterin-binding_dom"/>
</dbReference>
<dbReference type="GO" id="GO:0046654">
    <property type="term" value="P:tetrahydrofolate biosynthetic process"/>
    <property type="evidence" value="ECO:0007669"/>
    <property type="project" value="UniProtKB-UniPathway"/>
</dbReference>
<dbReference type="PROSITE" id="PS50972">
    <property type="entry name" value="PTERIN_BINDING"/>
    <property type="match status" value="1"/>
</dbReference>
<dbReference type="PANTHER" id="PTHR20941:SF1">
    <property type="entry name" value="FOLIC ACID SYNTHESIS PROTEIN FOL1"/>
    <property type="match status" value="1"/>
</dbReference>
<evidence type="ECO:0000313" key="15">
    <source>
        <dbReference type="Proteomes" id="UP000592181"/>
    </source>
</evidence>
<evidence type="ECO:0000259" key="13">
    <source>
        <dbReference type="PROSITE" id="PS50972"/>
    </source>
</evidence>
<dbReference type="InterPro" id="IPR006390">
    <property type="entry name" value="DHP_synth_dom"/>
</dbReference>
<comment type="similarity">
    <text evidence="4 12">Belongs to the DHPS family.</text>
</comment>
<dbReference type="Proteomes" id="UP000592181">
    <property type="component" value="Unassembled WGS sequence"/>
</dbReference>
<dbReference type="PANTHER" id="PTHR20941">
    <property type="entry name" value="FOLATE SYNTHESIS PROTEINS"/>
    <property type="match status" value="1"/>
</dbReference>
<dbReference type="SUPFAM" id="SSF51717">
    <property type="entry name" value="Dihydropteroate synthetase-like"/>
    <property type="match status" value="1"/>
</dbReference>
<gene>
    <name evidence="14" type="ORF">BJY28_000413</name>
</gene>
<feature type="domain" description="Pterin-binding" evidence="13">
    <location>
        <begin position="12"/>
        <end position="269"/>
    </location>
</feature>
<evidence type="ECO:0000256" key="11">
    <source>
        <dbReference type="ARBA" id="ARBA00030193"/>
    </source>
</evidence>
<dbReference type="EMBL" id="JACBZX010000001">
    <property type="protein sequence ID" value="NYG35944.1"/>
    <property type="molecule type" value="Genomic_DNA"/>
</dbReference>
<dbReference type="AlphaFoldDB" id="A0A852X6S1"/>
<evidence type="ECO:0000256" key="9">
    <source>
        <dbReference type="ARBA" id="ARBA00022842"/>
    </source>
</evidence>
<name>A0A852X6S1_9MICO</name>
<comment type="pathway">
    <text evidence="3 12">Cofactor biosynthesis; tetrahydrofolate biosynthesis; 7,8-dihydrofolate from 2-amino-4-hydroxy-6-hydroxymethyl-7,8-dihydropteridine diphosphate and 4-aminobenzoate: step 1/2.</text>
</comment>
<evidence type="ECO:0000256" key="2">
    <source>
        <dbReference type="ARBA" id="ARBA00001946"/>
    </source>
</evidence>
<dbReference type="NCBIfam" id="TIGR01496">
    <property type="entry name" value="DHPS"/>
    <property type="match status" value="1"/>
</dbReference>
<dbReference type="InterPro" id="IPR011005">
    <property type="entry name" value="Dihydropteroate_synth-like_sf"/>
</dbReference>
<keyword evidence="8 12" id="KW-0479">Metal-binding</keyword>
<evidence type="ECO:0000256" key="4">
    <source>
        <dbReference type="ARBA" id="ARBA00009503"/>
    </source>
</evidence>
<comment type="cofactor">
    <cofactor evidence="2 12">
        <name>Mg(2+)</name>
        <dbReference type="ChEBI" id="CHEBI:18420"/>
    </cofactor>
</comment>
<evidence type="ECO:0000256" key="12">
    <source>
        <dbReference type="RuleBase" id="RU361205"/>
    </source>
</evidence>
<comment type="catalytic activity">
    <reaction evidence="1">
        <text>(7,8-dihydropterin-6-yl)methyl diphosphate + 4-aminobenzoate = 7,8-dihydropteroate + diphosphate</text>
        <dbReference type="Rhea" id="RHEA:19949"/>
        <dbReference type="ChEBI" id="CHEBI:17836"/>
        <dbReference type="ChEBI" id="CHEBI:17839"/>
        <dbReference type="ChEBI" id="CHEBI:33019"/>
        <dbReference type="ChEBI" id="CHEBI:72950"/>
        <dbReference type="EC" id="2.5.1.15"/>
    </reaction>
</comment>
<dbReference type="GO" id="GO:0004156">
    <property type="term" value="F:dihydropteroate synthase activity"/>
    <property type="evidence" value="ECO:0007669"/>
    <property type="project" value="UniProtKB-EC"/>
</dbReference>
<protein>
    <recommendedName>
        <fullName evidence="6 12">Dihydropteroate synthase</fullName>
        <shortName evidence="12">DHPS</shortName>
        <ecNumber evidence="5 12">2.5.1.15</ecNumber>
    </recommendedName>
    <alternativeName>
        <fullName evidence="11 12">Dihydropteroate pyrophosphorylase</fullName>
    </alternativeName>
</protein>
<keyword evidence="9 12" id="KW-0460">Magnesium</keyword>
<evidence type="ECO:0000256" key="1">
    <source>
        <dbReference type="ARBA" id="ARBA00000012"/>
    </source>
</evidence>
<keyword evidence="10 12" id="KW-0289">Folate biosynthesis</keyword>
<keyword evidence="7 12" id="KW-0808">Transferase</keyword>